<keyword evidence="2" id="KW-0547">Nucleotide-binding</keyword>
<dbReference type="SUPFAM" id="SSF47391">
    <property type="entry name" value="Dimerization-anchoring domain of cAMP-dependent PK regulatory subunit"/>
    <property type="match status" value="1"/>
</dbReference>
<accession>A0A088RNP9</accession>
<evidence type="ECO:0000256" key="1">
    <source>
        <dbReference type="ARBA" id="ARBA00022679"/>
    </source>
</evidence>
<gene>
    <name evidence="4" type="ORF">LPMP_160030</name>
</gene>
<protein>
    <submittedName>
        <fullName evidence="4">Adenylate kinase, putative</fullName>
        <ecNumber evidence="4">2.7.4.3</ecNumber>
    </submittedName>
</protein>
<dbReference type="VEuPathDB" id="TriTrypDB:LPMP_160030"/>
<organism evidence="4 5">
    <name type="scientific">Leishmania panamensis</name>
    <dbReference type="NCBI Taxonomy" id="5679"/>
    <lineage>
        <taxon>Eukaryota</taxon>
        <taxon>Discoba</taxon>
        <taxon>Euglenozoa</taxon>
        <taxon>Kinetoplastea</taxon>
        <taxon>Metakinetoplastina</taxon>
        <taxon>Trypanosomatida</taxon>
        <taxon>Trypanosomatidae</taxon>
        <taxon>Leishmaniinae</taxon>
        <taxon>Leishmania</taxon>
        <taxon>Leishmania guyanensis species complex</taxon>
    </lineage>
</organism>
<dbReference type="eggNOG" id="ENOG502SEKC">
    <property type="taxonomic scope" value="Eukaryota"/>
</dbReference>
<dbReference type="Proteomes" id="UP000063063">
    <property type="component" value="Chromosome 16"/>
</dbReference>
<dbReference type="KEGG" id="lpan:LPMP_160030"/>
<sequence>MSIGSLSDITLQYLESKGIQFILDEAMHNVVLQMPEDPLAFLEKEFRRPTPVQVILTGPCGSGKTTLAAKLAAHYGIAHVSATVADVGDVAIPADMLGELKGLQQEGRGWVLDGFPQTRADAIQLQTSGISPQLLFELQVPPGVALERATAHAGASSKHTEAAAPIVKSYHLYDVRRTEIVTSYQPFYRAIDATVTADEVAANVMKAIDTLHLS</sequence>
<dbReference type="EC" id="2.7.4.3" evidence="4"/>
<name>A0A088RNP9_LEIPA</name>
<reference evidence="4 5" key="1">
    <citation type="journal article" date="2015" name="Sci. Rep.">
        <title>The genome of Leishmania panamensis: insights into genomics of the L. (Viannia) subgenus.</title>
        <authorList>
            <person name="Llanes A."/>
            <person name="Restrepo C.M."/>
            <person name="Vecchio G.D."/>
            <person name="Anguizola F.J."/>
            <person name="Lleonart R."/>
        </authorList>
    </citation>
    <scope>NUCLEOTIDE SEQUENCE [LARGE SCALE GENOMIC DNA]</scope>
    <source>
        <strain evidence="4 5">MHOM/PA/94/PSC-1</strain>
    </source>
</reference>
<evidence type="ECO:0000313" key="4">
    <source>
        <dbReference type="EMBL" id="AIN96879.1"/>
    </source>
</evidence>
<dbReference type="OrthoDB" id="439792at2759"/>
<dbReference type="EMBL" id="CP009385">
    <property type="protein sequence ID" value="AIN96879.1"/>
    <property type="molecule type" value="Genomic_DNA"/>
</dbReference>
<dbReference type="VEuPathDB" id="TriTrypDB:LPAL13_160005200"/>
<dbReference type="InterPro" id="IPR000850">
    <property type="entry name" value="Adenylat/UMP-CMP_kin"/>
</dbReference>
<evidence type="ECO:0000313" key="5">
    <source>
        <dbReference type="Proteomes" id="UP000063063"/>
    </source>
</evidence>
<dbReference type="PANTHER" id="PTHR23359">
    <property type="entry name" value="NUCLEOTIDE KINASE"/>
    <property type="match status" value="1"/>
</dbReference>
<dbReference type="Gene3D" id="1.20.890.10">
    <property type="entry name" value="cAMP-dependent protein kinase regulatory subunit, dimerization-anchoring domain"/>
    <property type="match status" value="1"/>
</dbReference>
<dbReference type="AlphaFoldDB" id="A0A088RNP9"/>
<dbReference type="SUPFAM" id="SSF52540">
    <property type="entry name" value="P-loop containing nucleoside triphosphate hydrolases"/>
    <property type="match status" value="1"/>
</dbReference>
<keyword evidence="3 4" id="KW-0418">Kinase</keyword>
<dbReference type="GO" id="GO:0005524">
    <property type="term" value="F:ATP binding"/>
    <property type="evidence" value="ECO:0007669"/>
    <property type="project" value="InterPro"/>
</dbReference>
<dbReference type="CDD" id="cd22981">
    <property type="entry name" value="DD_TbAK-like"/>
    <property type="match status" value="1"/>
</dbReference>
<proteinExistence type="predicted"/>
<dbReference type="InterPro" id="IPR027417">
    <property type="entry name" value="P-loop_NTPase"/>
</dbReference>
<evidence type="ECO:0000256" key="3">
    <source>
        <dbReference type="ARBA" id="ARBA00022777"/>
    </source>
</evidence>
<dbReference type="Gene3D" id="3.40.50.300">
    <property type="entry name" value="P-loop containing nucleotide triphosphate hydrolases"/>
    <property type="match status" value="2"/>
</dbReference>
<keyword evidence="1 4" id="KW-0808">Transferase</keyword>
<dbReference type="GeneID" id="22573580"/>
<dbReference type="GO" id="GO:0004017">
    <property type="term" value="F:AMP kinase activity"/>
    <property type="evidence" value="ECO:0007669"/>
    <property type="project" value="UniProtKB-EC"/>
</dbReference>
<evidence type="ECO:0000256" key="2">
    <source>
        <dbReference type="ARBA" id="ARBA00022741"/>
    </source>
</evidence>
<dbReference type="RefSeq" id="XP_010697532.1">
    <property type="nucleotide sequence ID" value="XM_010699230.1"/>
</dbReference>
<keyword evidence="5" id="KW-1185">Reference proteome</keyword>